<keyword evidence="11" id="KW-1185">Reference proteome</keyword>
<dbReference type="InterPro" id="IPR025857">
    <property type="entry name" value="MacB_PCD"/>
</dbReference>
<keyword evidence="5 7" id="KW-1133">Transmembrane helix</keyword>
<keyword evidence="3" id="KW-1003">Cell membrane</keyword>
<evidence type="ECO:0000256" key="4">
    <source>
        <dbReference type="ARBA" id="ARBA00022692"/>
    </source>
</evidence>
<comment type="caution">
    <text evidence="10">The sequence shown here is derived from an EMBL/GenBank/DDBJ whole genome shotgun (WGS) entry which is preliminary data.</text>
</comment>
<evidence type="ECO:0000256" key="1">
    <source>
        <dbReference type="ARBA" id="ARBA00004651"/>
    </source>
</evidence>
<keyword evidence="4 7" id="KW-0812">Transmembrane</keyword>
<gene>
    <name evidence="10" type="ORF">GCM10022291_13200</name>
</gene>
<evidence type="ECO:0000256" key="6">
    <source>
        <dbReference type="ARBA" id="ARBA00023136"/>
    </source>
</evidence>
<feature type="transmembrane region" description="Helical" evidence="7">
    <location>
        <begin position="274"/>
        <end position="300"/>
    </location>
</feature>
<proteinExistence type="inferred from homology"/>
<dbReference type="RefSeq" id="WP_344787338.1">
    <property type="nucleotide sequence ID" value="NZ_BAABCA010000002.1"/>
</dbReference>
<feature type="domain" description="MacB-like periplasmic core" evidence="9">
    <location>
        <begin position="25"/>
        <end position="247"/>
    </location>
</feature>
<protein>
    <submittedName>
        <fullName evidence="10">ABC transporter permease</fullName>
    </submittedName>
</protein>
<dbReference type="PANTHER" id="PTHR30489">
    <property type="entry name" value="LIPOPROTEIN-RELEASING SYSTEM TRANSMEMBRANE PROTEIN LOLE"/>
    <property type="match status" value="1"/>
</dbReference>
<dbReference type="Pfam" id="PF12704">
    <property type="entry name" value="MacB_PCD"/>
    <property type="match status" value="1"/>
</dbReference>
<accession>A0ABP8C5W9</accession>
<dbReference type="EMBL" id="BAABCA010000002">
    <property type="protein sequence ID" value="GAA4234233.1"/>
    <property type="molecule type" value="Genomic_DNA"/>
</dbReference>
<feature type="transmembrane region" description="Helical" evidence="7">
    <location>
        <begin position="372"/>
        <end position="393"/>
    </location>
</feature>
<sequence>MNFPLYIAKRYLRSKSSNNAINVITIIAGIGIIIGTASLFIVLSAFAGLKDFTLQFTSVVDPQLKAVTANGKSFILTDTNVNKLNNIEGIAQYSKIIEERVFIESDGKTYPSGIIKGVDKHYRNVVNIDSVIEYGSWLEQKTNQIVVGWGISSSLSFSVLDYAKRINIYVPKPGKGQITSVKSAFNTVRAVNVGIFDINENLNDTYIFAPINLVENLLNYKPNQISAIAFKLAENANEETVKNQIESVLGTNIIIKNREQLNDKLYKMLNTEQLALYLIFTLILIIALFNVIGSIIMMILDKKKTLNTLFKIGVTVQDIRKIFFYQGSLMSLLGGLVGITIGFLLVSLQLYGPEFFKIYITPSLPYPVTIKLENFVIVFLTISVLGIIASKIASVRINNTLIQDV</sequence>
<evidence type="ECO:0000256" key="7">
    <source>
        <dbReference type="SAM" id="Phobius"/>
    </source>
</evidence>
<dbReference type="Proteomes" id="UP001501496">
    <property type="component" value="Unassembled WGS sequence"/>
</dbReference>
<evidence type="ECO:0000313" key="11">
    <source>
        <dbReference type="Proteomes" id="UP001501496"/>
    </source>
</evidence>
<reference evidence="11" key="1">
    <citation type="journal article" date="2019" name="Int. J. Syst. Evol. Microbiol.">
        <title>The Global Catalogue of Microorganisms (GCM) 10K type strain sequencing project: providing services to taxonomists for standard genome sequencing and annotation.</title>
        <authorList>
            <consortium name="The Broad Institute Genomics Platform"/>
            <consortium name="The Broad Institute Genome Sequencing Center for Infectious Disease"/>
            <person name="Wu L."/>
            <person name="Ma J."/>
        </authorList>
    </citation>
    <scope>NUCLEOTIDE SEQUENCE [LARGE SCALE GENOMIC DNA]</scope>
    <source>
        <strain evidence="11">JCM 17630</strain>
    </source>
</reference>
<feature type="transmembrane region" description="Helical" evidence="7">
    <location>
        <begin position="21"/>
        <end position="49"/>
    </location>
</feature>
<dbReference type="Pfam" id="PF02687">
    <property type="entry name" value="FtsX"/>
    <property type="match status" value="1"/>
</dbReference>
<evidence type="ECO:0000313" key="10">
    <source>
        <dbReference type="EMBL" id="GAA4234233.1"/>
    </source>
</evidence>
<evidence type="ECO:0000256" key="5">
    <source>
        <dbReference type="ARBA" id="ARBA00022989"/>
    </source>
</evidence>
<dbReference type="PANTHER" id="PTHR30489:SF0">
    <property type="entry name" value="LIPOPROTEIN-RELEASING SYSTEM TRANSMEMBRANE PROTEIN LOLE"/>
    <property type="match status" value="1"/>
</dbReference>
<organism evidence="10 11">
    <name type="scientific">Postechiella marina</name>
    <dbReference type="NCBI Taxonomy" id="943941"/>
    <lineage>
        <taxon>Bacteria</taxon>
        <taxon>Pseudomonadati</taxon>
        <taxon>Bacteroidota</taxon>
        <taxon>Flavobacteriia</taxon>
        <taxon>Flavobacteriales</taxon>
        <taxon>Flavobacteriaceae</taxon>
        <taxon>Postechiella</taxon>
    </lineage>
</organism>
<name>A0ABP8C5W9_9FLAO</name>
<feature type="transmembrane region" description="Helical" evidence="7">
    <location>
        <begin position="329"/>
        <end position="352"/>
    </location>
</feature>
<dbReference type="InterPro" id="IPR051447">
    <property type="entry name" value="Lipoprotein-release_system"/>
</dbReference>
<comment type="similarity">
    <text evidence="2">Belongs to the ABC-4 integral membrane protein family. LolC/E subfamily.</text>
</comment>
<dbReference type="InterPro" id="IPR003838">
    <property type="entry name" value="ABC3_permease_C"/>
</dbReference>
<feature type="domain" description="ABC3 transporter permease C-terminal" evidence="8">
    <location>
        <begin position="278"/>
        <end position="399"/>
    </location>
</feature>
<evidence type="ECO:0000259" key="8">
    <source>
        <dbReference type="Pfam" id="PF02687"/>
    </source>
</evidence>
<evidence type="ECO:0000256" key="2">
    <source>
        <dbReference type="ARBA" id="ARBA00005236"/>
    </source>
</evidence>
<evidence type="ECO:0000256" key="3">
    <source>
        <dbReference type="ARBA" id="ARBA00022475"/>
    </source>
</evidence>
<comment type="subcellular location">
    <subcellularLocation>
        <location evidence="1">Cell membrane</location>
        <topology evidence="1">Multi-pass membrane protein</topology>
    </subcellularLocation>
</comment>
<keyword evidence="6 7" id="KW-0472">Membrane</keyword>
<evidence type="ECO:0000259" key="9">
    <source>
        <dbReference type="Pfam" id="PF12704"/>
    </source>
</evidence>